<evidence type="ECO:0000313" key="2">
    <source>
        <dbReference type="EMBL" id="SHI89161.1"/>
    </source>
</evidence>
<evidence type="ECO:0000313" key="3">
    <source>
        <dbReference type="Proteomes" id="UP000184529"/>
    </source>
</evidence>
<gene>
    <name evidence="2" type="ORF">SAMN02745219_01286</name>
</gene>
<dbReference type="EMBL" id="FQZM01000014">
    <property type="protein sequence ID" value="SHI89161.1"/>
    <property type="molecule type" value="Genomic_DNA"/>
</dbReference>
<dbReference type="AlphaFoldDB" id="A0A1M6EUK8"/>
<keyword evidence="3" id="KW-1185">Reference proteome</keyword>
<accession>A0A1M6EUK8</accession>
<keyword evidence="1" id="KW-0812">Transmembrane</keyword>
<proteinExistence type="predicted"/>
<keyword evidence="1" id="KW-1133">Transmembrane helix</keyword>
<name>A0A1M6EUK8_9FIRM</name>
<protein>
    <submittedName>
        <fullName evidence="2">Uncharacterized protein</fullName>
    </submittedName>
</protein>
<organism evidence="2 3">
    <name type="scientific">Desulfofundulus thermosubterraneus DSM 16057</name>
    <dbReference type="NCBI Taxonomy" id="1121432"/>
    <lineage>
        <taxon>Bacteria</taxon>
        <taxon>Bacillati</taxon>
        <taxon>Bacillota</taxon>
        <taxon>Clostridia</taxon>
        <taxon>Eubacteriales</taxon>
        <taxon>Peptococcaceae</taxon>
        <taxon>Desulfofundulus</taxon>
    </lineage>
</organism>
<keyword evidence="1" id="KW-0472">Membrane</keyword>
<reference evidence="3" key="1">
    <citation type="submission" date="2016-11" db="EMBL/GenBank/DDBJ databases">
        <authorList>
            <person name="Varghese N."/>
            <person name="Submissions S."/>
        </authorList>
    </citation>
    <scope>NUCLEOTIDE SEQUENCE [LARGE SCALE GENOMIC DNA]</scope>
    <source>
        <strain evidence="3">DSM 16057</strain>
    </source>
</reference>
<feature type="transmembrane region" description="Helical" evidence="1">
    <location>
        <begin position="12"/>
        <end position="28"/>
    </location>
</feature>
<evidence type="ECO:0000256" key="1">
    <source>
        <dbReference type="SAM" id="Phobius"/>
    </source>
</evidence>
<dbReference type="Proteomes" id="UP000184529">
    <property type="component" value="Unassembled WGS sequence"/>
</dbReference>
<sequence length="171" mass="18922">MGFPVFSQETRSILSPLICIFLLFLRLRRHCKKDKNSLEVYPPGSSSHRFAPVETSCRLPFGPYFLRLRRRGLRPSQCPLRFRSGGLRRASARFCASRCGLTPGCGFAVRAYARCLPLRGLPGGLRPGLHPRGPCPVRCGATAPGVVPVCCLRAPDGRLFQCPPRTPLWAC</sequence>